<dbReference type="NCBIfam" id="NF000642">
    <property type="entry name" value="PRK00024.1"/>
    <property type="match status" value="1"/>
</dbReference>
<evidence type="ECO:0000256" key="2">
    <source>
        <dbReference type="ARBA" id="ARBA00022670"/>
    </source>
</evidence>
<dbReference type="InterPro" id="IPR010994">
    <property type="entry name" value="RuvA_2-like"/>
</dbReference>
<reference evidence="9 10" key="2">
    <citation type="journal article" date="2011" name="J. Bacteriol.">
        <title>Complete genome sequence of the anaerobic, halophilic alkalithermophile Natranaerobius thermophilus JW/NM-WN-LF.</title>
        <authorList>
            <person name="Zhao B."/>
            <person name="Mesbah N.M."/>
            <person name="Dalin E."/>
            <person name="Goodwin L."/>
            <person name="Nolan M."/>
            <person name="Pitluck S."/>
            <person name="Chertkov O."/>
            <person name="Brettin T.S."/>
            <person name="Han J."/>
            <person name="Larimer F.W."/>
            <person name="Land M.L."/>
            <person name="Hauser L."/>
            <person name="Kyrpides N."/>
            <person name="Wiegel J."/>
        </authorList>
    </citation>
    <scope>NUCLEOTIDE SEQUENCE [LARGE SCALE GENOMIC DNA]</scope>
    <source>
        <strain evidence="10">ATCC BAA-1301 / DSM 18059 / JW/NM-WN-LF</strain>
    </source>
</reference>
<dbReference type="KEGG" id="nth:Nther_0514"/>
<dbReference type="InterPro" id="IPR020891">
    <property type="entry name" value="UPF0758_CS"/>
</dbReference>
<dbReference type="STRING" id="457570.Nther_0514"/>
<keyword evidence="10" id="KW-1185">Reference proteome</keyword>
<dbReference type="SUPFAM" id="SSF47781">
    <property type="entry name" value="RuvA domain 2-like"/>
    <property type="match status" value="1"/>
</dbReference>
<dbReference type="FunCoup" id="B2A699">
    <property type="interactions" value="220"/>
</dbReference>
<evidence type="ECO:0000313" key="10">
    <source>
        <dbReference type="Proteomes" id="UP000001683"/>
    </source>
</evidence>
<sequence>MEVDYNFRGEGVKKTPYRTIKSLPEADRPRERFLKLGPEAISDSELIAIILGTGTKQSSALDLANSILSNYVSIFNLLQATISELCEIPGIGYAKSIKLKAAFELANRCMAREQLTMDKITSPEDIFRLMNFRLKTETREHFLAVMLNTKSYLLKIDLISIGSLNATIVHPREVFNRAIRASACGVILVHNHPSGDPEPSQDDIKLTNRLVAAGDLLGIPIMDHVIIGHQKFYSFSRENHL</sequence>
<name>B2A699_NATTJ</name>
<dbReference type="InParanoid" id="B2A699"/>
<evidence type="ECO:0000313" key="9">
    <source>
        <dbReference type="EMBL" id="ACB84110.1"/>
    </source>
</evidence>
<dbReference type="NCBIfam" id="TIGR00608">
    <property type="entry name" value="radc"/>
    <property type="match status" value="1"/>
</dbReference>
<gene>
    <name evidence="9" type="ordered locus">Nther_0514</name>
</gene>
<keyword evidence="4" id="KW-0378">Hydrolase</keyword>
<dbReference type="Pfam" id="PF04002">
    <property type="entry name" value="RadC"/>
    <property type="match status" value="1"/>
</dbReference>
<dbReference type="Pfam" id="PF20582">
    <property type="entry name" value="UPF0758_N"/>
    <property type="match status" value="1"/>
</dbReference>
<dbReference type="PROSITE" id="PS50249">
    <property type="entry name" value="MPN"/>
    <property type="match status" value="1"/>
</dbReference>
<keyword evidence="5" id="KW-0862">Zinc</keyword>
<evidence type="ECO:0000256" key="5">
    <source>
        <dbReference type="ARBA" id="ARBA00022833"/>
    </source>
</evidence>
<dbReference type="PANTHER" id="PTHR30471">
    <property type="entry name" value="DNA REPAIR PROTEIN RADC"/>
    <property type="match status" value="1"/>
</dbReference>
<evidence type="ECO:0000256" key="4">
    <source>
        <dbReference type="ARBA" id="ARBA00022801"/>
    </source>
</evidence>
<proteinExistence type="inferred from homology"/>
<comment type="similarity">
    <text evidence="1 7">Belongs to the UPF0758 family.</text>
</comment>
<dbReference type="Proteomes" id="UP000001683">
    <property type="component" value="Chromosome"/>
</dbReference>
<dbReference type="InterPro" id="IPR001405">
    <property type="entry name" value="UPF0758"/>
</dbReference>
<dbReference type="PANTHER" id="PTHR30471:SF3">
    <property type="entry name" value="UPF0758 PROTEIN YEES-RELATED"/>
    <property type="match status" value="1"/>
</dbReference>
<keyword evidence="6" id="KW-0482">Metalloprotease</keyword>
<protein>
    <submittedName>
        <fullName evidence="9">DNA repair protein RadC</fullName>
    </submittedName>
</protein>
<dbReference type="EMBL" id="CP001034">
    <property type="protein sequence ID" value="ACB84110.1"/>
    <property type="molecule type" value="Genomic_DNA"/>
</dbReference>
<keyword evidence="2" id="KW-0645">Protease</keyword>
<dbReference type="PROSITE" id="PS01302">
    <property type="entry name" value="UPF0758"/>
    <property type="match status" value="1"/>
</dbReference>
<dbReference type="GO" id="GO:0006508">
    <property type="term" value="P:proteolysis"/>
    <property type="evidence" value="ECO:0007669"/>
    <property type="project" value="UniProtKB-KW"/>
</dbReference>
<evidence type="ECO:0000256" key="1">
    <source>
        <dbReference type="ARBA" id="ARBA00010243"/>
    </source>
</evidence>
<dbReference type="InterPro" id="IPR037518">
    <property type="entry name" value="MPN"/>
</dbReference>
<dbReference type="AlphaFoldDB" id="B2A699"/>
<evidence type="ECO:0000259" key="8">
    <source>
        <dbReference type="PROSITE" id="PS50249"/>
    </source>
</evidence>
<dbReference type="eggNOG" id="COG2003">
    <property type="taxonomic scope" value="Bacteria"/>
</dbReference>
<dbReference type="Gene3D" id="3.40.140.10">
    <property type="entry name" value="Cytidine Deaminase, domain 2"/>
    <property type="match status" value="1"/>
</dbReference>
<keyword evidence="3" id="KW-0479">Metal-binding</keyword>
<dbReference type="InterPro" id="IPR025657">
    <property type="entry name" value="RadC_JAB"/>
</dbReference>
<dbReference type="GO" id="GO:0008237">
    <property type="term" value="F:metallopeptidase activity"/>
    <property type="evidence" value="ECO:0007669"/>
    <property type="project" value="UniProtKB-KW"/>
</dbReference>
<evidence type="ECO:0000256" key="7">
    <source>
        <dbReference type="RuleBase" id="RU003797"/>
    </source>
</evidence>
<dbReference type="HOGENOM" id="CLU_073529_0_2_9"/>
<evidence type="ECO:0000256" key="3">
    <source>
        <dbReference type="ARBA" id="ARBA00022723"/>
    </source>
</evidence>
<dbReference type="GO" id="GO:0046872">
    <property type="term" value="F:metal ion binding"/>
    <property type="evidence" value="ECO:0007669"/>
    <property type="project" value="UniProtKB-KW"/>
</dbReference>
<evidence type="ECO:0000256" key="6">
    <source>
        <dbReference type="ARBA" id="ARBA00023049"/>
    </source>
</evidence>
<organism evidence="9 10">
    <name type="scientific">Natranaerobius thermophilus (strain ATCC BAA-1301 / DSM 18059 / JW/NM-WN-LF)</name>
    <dbReference type="NCBI Taxonomy" id="457570"/>
    <lineage>
        <taxon>Bacteria</taxon>
        <taxon>Bacillati</taxon>
        <taxon>Bacillota</taxon>
        <taxon>Clostridia</taxon>
        <taxon>Natranaerobiales</taxon>
        <taxon>Natranaerobiaceae</taxon>
        <taxon>Natranaerobius</taxon>
    </lineage>
</organism>
<accession>B2A699</accession>
<reference evidence="9 10" key="1">
    <citation type="submission" date="2008-04" db="EMBL/GenBank/DDBJ databases">
        <title>Complete sequence of chromosome of Natranaerobius thermophilus JW/NM-WN-LF.</title>
        <authorList>
            <consortium name="US DOE Joint Genome Institute"/>
            <person name="Copeland A."/>
            <person name="Lucas S."/>
            <person name="Lapidus A."/>
            <person name="Glavina del Rio T."/>
            <person name="Dalin E."/>
            <person name="Tice H."/>
            <person name="Bruce D."/>
            <person name="Goodwin L."/>
            <person name="Pitluck S."/>
            <person name="Chertkov O."/>
            <person name="Brettin T."/>
            <person name="Detter J.C."/>
            <person name="Han C."/>
            <person name="Kuske C.R."/>
            <person name="Schmutz J."/>
            <person name="Larimer F."/>
            <person name="Land M."/>
            <person name="Hauser L."/>
            <person name="Kyrpides N."/>
            <person name="Lykidis A."/>
            <person name="Mesbah N.M."/>
            <person name="Wiegel J."/>
        </authorList>
    </citation>
    <scope>NUCLEOTIDE SEQUENCE [LARGE SCALE GENOMIC DNA]</scope>
    <source>
        <strain evidence="10">ATCC BAA-1301 / DSM 18059 / JW/NM-WN-LF</strain>
    </source>
</reference>
<feature type="domain" description="MPN" evidence="8">
    <location>
        <begin position="119"/>
        <end position="241"/>
    </location>
</feature>
<dbReference type="CDD" id="cd08071">
    <property type="entry name" value="MPN_DUF2466"/>
    <property type="match status" value="1"/>
</dbReference>
<dbReference type="InterPro" id="IPR046778">
    <property type="entry name" value="UPF0758_N"/>
</dbReference>